<name>A0ABD0KDG3_9CAEN</name>
<comment type="caution">
    <text evidence="1">The sequence shown here is derived from an EMBL/GenBank/DDBJ whole genome shotgun (WGS) entry which is preliminary data.</text>
</comment>
<accession>A0ABD0KDG3</accession>
<evidence type="ECO:0000313" key="1">
    <source>
        <dbReference type="EMBL" id="KAK7485000.1"/>
    </source>
</evidence>
<dbReference type="AlphaFoldDB" id="A0ABD0KDG3"/>
<sequence>MFGVRQTSLSLVPRHGTCLISTILGGKVDGGQPRWRITKEKTVPKYTAERKLVQRTPCNRPGALLPPTIKPQVSEVPQLQAIISAWNHKSNMLSCADNNTGLCSRNRSEDSM</sequence>
<dbReference type="Proteomes" id="UP001519460">
    <property type="component" value="Unassembled WGS sequence"/>
</dbReference>
<organism evidence="1 2">
    <name type="scientific">Batillaria attramentaria</name>
    <dbReference type="NCBI Taxonomy" id="370345"/>
    <lineage>
        <taxon>Eukaryota</taxon>
        <taxon>Metazoa</taxon>
        <taxon>Spiralia</taxon>
        <taxon>Lophotrochozoa</taxon>
        <taxon>Mollusca</taxon>
        <taxon>Gastropoda</taxon>
        <taxon>Caenogastropoda</taxon>
        <taxon>Sorbeoconcha</taxon>
        <taxon>Cerithioidea</taxon>
        <taxon>Batillariidae</taxon>
        <taxon>Batillaria</taxon>
    </lineage>
</organism>
<keyword evidence="2" id="KW-1185">Reference proteome</keyword>
<gene>
    <name evidence="1" type="ORF">BaRGS_00023778</name>
</gene>
<dbReference type="EMBL" id="JACVVK020000201">
    <property type="protein sequence ID" value="KAK7485000.1"/>
    <property type="molecule type" value="Genomic_DNA"/>
</dbReference>
<reference evidence="1 2" key="1">
    <citation type="journal article" date="2023" name="Sci. Data">
        <title>Genome assembly of the Korean intertidal mud-creeper Batillaria attramentaria.</title>
        <authorList>
            <person name="Patra A.K."/>
            <person name="Ho P.T."/>
            <person name="Jun S."/>
            <person name="Lee S.J."/>
            <person name="Kim Y."/>
            <person name="Won Y.J."/>
        </authorList>
    </citation>
    <scope>NUCLEOTIDE SEQUENCE [LARGE SCALE GENOMIC DNA]</scope>
    <source>
        <strain evidence="1">Wonlab-2016</strain>
    </source>
</reference>
<evidence type="ECO:0000313" key="2">
    <source>
        <dbReference type="Proteomes" id="UP001519460"/>
    </source>
</evidence>
<protein>
    <submittedName>
        <fullName evidence="1">Uncharacterized protein</fullName>
    </submittedName>
</protein>
<proteinExistence type="predicted"/>